<organism evidence="2 3">
    <name type="scientific">Cirrhinus molitorella</name>
    <name type="common">mud carp</name>
    <dbReference type="NCBI Taxonomy" id="172907"/>
    <lineage>
        <taxon>Eukaryota</taxon>
        <taxon>Metazoa</taxon>
        <taxon>Chordata</taxon>
        <taxon>Craniata</taxon>
        <taxon>Vertebrata</taxon>
        <taxon>Euteleostomi</taxon>
        <taxon>Actinopterygii</taxon>
        <taxon>Neopterygii</taxon>
        <taxon>Teleostei</taxon>
        <taxon>Ostariophysi</taxon>
        <taxon>Cypriniformes</taxon>
        <taxon>Cyprinidae</taxon>
        <taxon>Labeoninae</taxon>
        <taxon>Labeonini</taxon>
        <taxon>Cirrhinus</taxon>
    </lineage>
</organism>
<comment type="caution">
    <text evidence="2">The sequence shown here is derived from an EMBL/GenBank/DDBJ whole genome shotgun (WGS) entry which is preliminary data.</text>
</comment>
<evidence type="ECO:0000313" key="2">
    <source>
        <dbReference type="EMBL" id="KAL1261288.1"/>
    </source>
</evidence>
<proteinExistence type="predicted"/>
<keyword evidence="3" id="KW-1185">Reference proteome</keyword>
<evidence type="ECO:0000256" key="1">
    <source>
        <dbReference type="SAM" id="MobiDB-lite"/>
    </source>
</evidence>
<name>A0ABR3MC65_9TELE</name>
<reference evidence="2 3" key="1">
    <citation type="submission" date="2023-09" db="EMBL/GenBank/DDBJ databases">
        <authorList>
            <person name="Wang M."/>
        </authorList>
    </citation>
    <scope>NUCLEOTIDE SEQUENCE [LARGE SCALE GENOMIC DNA]</scope>
    <source>
        <strain evidence="2">GT-2023</strain>
        <tissue evidence="2">Liver</tissue>
    </source>
</reference>
<accession>A0ABR3MC65</accession>
<gene>
    <name evidence="2" type="ORF">QQF64_006553</name>
</gene>
<evidence type="ECO:0000313" key="3">
    <source>
        <dbReference type="Proteomes" id="UP001558613"/>
    </source>
</evidence>
<dbReference type="EMBL" id="JAYMGO010000014">
    <property type="protein sequence ID" value="KAL1261288.1"/>
    <property type="molecule type" value="Genomic_DNA"/>
</dbReference>
<protein>
    <submittedName>
        <fullName evidence="2">Uncharacterized protein</fullName>
    </submittedName>
</protein>
<feature type="region of interest" description="Disordered" evidence="1">
    <location>
        <begin position="54"/>
        <end position="91"/>
    </location>
</feature>
<sequence>MALTKRQEKELEMAELKMLHFPLGVMRMDRIRNVHFRGTVQKSVEVGATGQEVDEENQRGGHAVMGEDRENGDRCSVVVIPNSEKPKEEEV</sequence>
<dbReference type="Proteomes" id="UP001558613">
    <property type="component" value="Unassembled WGS sequence"/>
</dbReference>